<feature type="compositionally biased region" description="Polar residues" evidence="1">
    <location>
        <begin position="31"/>
        <end position="40"/>
    </location>
</feature>
<feature type="compositionally biased region" description="Basic and acidic residues" evidence="1">
    <location>
        <begin position="41"/>
        <end position="51"/>
    </location>
</feature>
<dbReference type="Proteomes" id="UP000789759">
    <property type="component" value="Unassembled WGS sequence"/>
</dbReference>
<name>A0A9N9NU45_9GLOM</name>
<evidence type="ECO:0000313" key="3">
    <source>
        <dbReference type="Proteomes" id="UP000789759"/>
    </source>
</evidence>
<keyword evidence="3" id="KW-1185">Reference proteome</keyword>
<sequence>AIREILNNMIDSSIMALQDPQVVYTKGHSSDALNYQSTNTTRRDPSEFEFE</sequence>
<organism evidence="2 3">
    <name type="scientific">Cetraspora pellucida</name>
    <dbReference type="NCBI Taxonomy" id="1433469"/>
    <lineage>
        <taxon>Eukaryota</taxon>
        <taxon>Fungi</taxon>
        <taxon>Fungi incertae sedis</taxon>
        <taxon>Mucoromycota</taxon>
        <taxon>Glomeromycotina</taxon>
        <taxon>Glomeromycetes</taxon>
        <taxon>Diversisporales</taxon>
        <taxon>Gigasporaceae</taxon>
        <taxon>Cetraspora</taxon>
    </lineage>
</organism>
<dbReference type="OrthoDB" id="2436819at2759"/>
<dbReference type="EMBL" id="CAJVQA010020527">
    <property type="protein sequence ID" value="CAG8764180.1"/>
    <property type="molecule type" value="Genomic_DNA"/>
</dbReference>
<feature type="non-terminal residue" evidence="2">
    <location>
        <position position="1"/>
    </location>
</feature>
<evidence type="ECO:0000313" key="2">
    <source>
        <dbReference type="EMBL" id="CAG8764180.1"/>
    </source>
</evidence>
<reference evidence="2" key="1">
    <citation type="submission" date="2021-06" db="EMBL/GenBank/DDBJ databases">
        <authorList>
            <person name="Kallberg Y."/>
            <person name="Tangrot J."/>
            <person name="Rosling A."/>
        </authorList>
    </citation>
    <scope>NUCLEOTIDE SEQUENCE</scope>
    <source>
        <strain evidence="2">FL966</strain>
    </source>
</reference>
<comment type="caution">
    <text evidence="2">The sequence shown here is derived from an EMBL/GenBank/DDBJ whole genome shotgun (WGS) entry which is preliminary data.</text>
</comment>
<protein>
    <submittedName>
        <fullName evidence="2">942_t:CDS:1</fullName>
    </submittedName>
</protein>
<proteinExistence type="predicted"/>
<gene>
    <name evidence="2" type="ORF">CPELLU_LOCUS15493</name>
</gene>
<accession>A0A9N9NU45</accession>
<dbReference type="AlphaFoldDB" id="A0A9N9NU45"/>
<feature type="region of interest" description="Disordered" evidence="1">
    <location>
        <begin position="28"/>
        <end position="51"/>
    </location>
</feature>
<evidence type="ECO:0000256" key="1">
    <source>
        <dbReference type="SAM" id="MobiDB-lite"/>
    </source>
</evidence>